<dbReference type="RefSeq" id="WP_269878682.1">
    <property type="nucleotide sequence ID" value="NZ_JAPZVM010000011.1"/>
</dbReference>
<name>A0ABT4PK57_9BACT</name>
<evidence type="ECO:0000256" key="2">
    <source>
        <dbReference type="ARBA" id="ARBA00022679"/>
    </source>
</evidence>
<keyword evidence="2" id="KW-0808">Transferase</keyword>
<sequence>MRLIKMTGGLGNQMFIYAFYLKMKQRFANTRIDLSDMMHYHVHHGYEMNRVFALPQVEFCMNRTWKKVLEFLFFKTILERKQKSLDAFWKPYAWPFIYFKGFYQSERFFSDIEQEVRKAFAFDMSKASDRSVQMAARMDNDVNSVSLHVRRGDYLEPKHWENTGSVCQLPYYRNAIAEIKSRLKSPVFYVFSDDLEWVKENLPLDNAVYIDWNKGNDSWQDMMLMSHCRHHIICNSTFSWWGAWLDAHKDKTVIVPERWFRYVETPYIYPEGWIKVSIN</sequence>
<dbReference type="EMBL" id="JAPZVM010000011">
    <property type="protein sequence ID" value="MCZ8373361.1"/>
    <property type="molecule type" value="Genomic_DNA"/>
</dbReference>
<protein>
    <submittedName>
        <fullName evidence="3">Alpha-1,2-fucosyltransferase</fullName>
    </submittedName>
</protein>
<keyword evidence="1" id="KW-0328">Glycosyltransferase</keyword>
<gene>
    <name evidence="3" type="ORF">O6P32_11705</name>
</gene>
<evidence type="ECO:0000313" key="3">
    <source>
        <dbReference type="EMBL" id="MCZ8373361.1"/>
    </source>
</evidence>
<evidence type="ECO:0000313" key="4">
    <source>
        <dbReference type="Proteomes" id="UP001141933"/>
    </source>
</evidence>
<evidence type="ECO:0000256" key="1">
    <source>
        <dbReference type="ARBA" id="ARBA00022676"/>
    </source>
</evidence>
<dbReference type="Gene3D" id="3.40.50.11350">
    <property type="match status" value="1"/>
</dbReference>
<dbReference type="Proteomes" id="UP001141933">
    <property type="component" value="Unassembled WGS sequence"/>
</dbReference>
<proteinExistence type="predicted"/>
<organism evidence="3 4">
    <name type="scientific">Phocaeicola acetigenes</name>
    <dbReference type="NCBI Taxonomy" id="3016083"/>
    <lineage>
        <taxon>Bacteria</taxon>
        <taxon>Pseudomonadati</taxon>
        <taxon>Bacteroidota</taxon>
        <taxon>Bacteroidia</taxon>
        <taxon>Bacteroidales</taxon>
        <taxon>Bacteroidaceae</taxon>
        <taxon>Phocaeicola</taxon>
    </lineage>
</organism>
<dbReference type="CDD" id="cd11301">
    <property type="entry name" value="Fut1_Fut2_like"/>
    <property type="match status" value="1"/>
</dbReference>
<dbReference type="Pfam" id="PF01531">
    <property type="entry name" value="Glyco_transf_11"/>
    <property type="match status" value="1"/>
</dbReference>
<keyword evidence="4" id="KW-1185">Reference proteome</keyword>
<dbReference type="PANTHER" id="PTHR11927:SF9">
    <property type="entry name" value="L-FUCOSYLTRANSFERASE"/>
    <property type="match status" value="1"/>
</dbReference>
<accession>A0ABT4PK57</accession>
<dbReference type="PANTHER" id="PTHR11927">
    <property type="entry name" value="GALACTOSIDE 2-L-FUCOSYLTRANSFERASE"/>
    <property type="match status" value="1"/>
</dbReference>
<reference evidence="3" key="1">
    <citation type="submission" date="2022-12" db="EMBL/GenBank/DDBJ databases">
        <title>Phocaeicola acetigenes sp. nov., isolated feces from a healthy human.</title>
        <authorList>
            <person name="Do H."/>
            <person name="Ha Y.B."/>
            <person name="Kim J.-S."/>
            <person name="Suh M.K."/>
            <person name="Kim H.S."/>
            <person name="Lee J.-S."/>
        </authorList>
    </citation>
    <scope>NUCLEOTIDE SEQUENCE</scope>
    <source>
        <strain evidence="3">KGMB11183</strain>
    </source>
</reference>
<dbReference type="InterPro" id="IPR002516">
    <property type="entry name" value="Glyco_trans_11"/>
</dbReference>
<comment type="caution">
    <text evidence="3">The sequence shown here is derived from an EMBL/GenBank/DDBJ whole genome shotgun (WGS) entry which is preliminary data.</text>
</comment>